<dbReference type="AlphaFoldDB" id="A0A1H0QAS5"/>
<dbReference type="STRING" id="310781.SAMN05216259_11844"/>
<dbReference type="EMBL" id="FNIE01000018">
    <property type="protein sequence ID" value="SDP14447.1"/>
    <property type="molecule type" value="Genomic_DNA"/>
</dbReference>
<sequence length="199" mass="21224">MAVAALRAAPRCGSVRVVAVDGHAGAGKTTLAAQLAARLGDAPVVHTDDLATHEEPFGWTGRLAAQVLGPLSEGRAAEHQVYDWDTRAFTTTRHFPPAPVVVLEGVGTGRAAVRPYLALLLWLEVPPAEARRRGRRRDGPELAHFWTGWTAAEDAHFAADPSRPFADLLVHQDARVAGGYRAVPGPAVRAGSRPSRDAR</sequence>
<keyword evidence="1" id="KW-0418">Kinase</keyword>
<dbReference type="OrthoDB" id="3237545at2"/>
<dbReference type="Gene3D" id="3.40.50.300">
    <property type="entry name" value="P-loop containing nucleotide triphosphate hydrolases"/>
    <property type="match status" value="1"/>
</dbReference>
<dbReference type="GO" id="GO:0016301">
    <property type="term" value="F:kinase activity"/>
    <property type="evidence" value="ECO:0007669"/>
    <property type="project" value="UniProtKB-KW"/>
</dbReference>
<name>A0A1H0QAS5_9ACTN</name>
<keyword evidence="1" id="KW-0808">Transferase</keyword>
<accession>A0A1H0QAS5</accession>
<proteinExistence type="predicted"/>
<gene>
    <name evidence="1" type="ORF">SAMN05216259_11844</name>
</gene>
<protein>
    <submittedName>
        <fullName evidence="1">Uridine kinase</fullName>
    </submittedName>
</protein>
<reference evidence="1 2" key="1">
    <citation type="submission" date="2016-10" db="EMBL/GenBank/DDBJ databases">
        <authorList>
            <person name="de Groot N.N."/>
        </authorList>
    </citation>
    <scope>NUCLEOTIDE SEQUENCE [LARGE SCALE GENOMIC DNA]</scope>
    <source>
        <strain evidence="1 2">CGMCC 4.2022</strain>
    </source>
</reference>
<organism evidence="1 2">
    <name type="scientific">Actinacidiphila guanduensis</name>
    <dbReference type="NCBI Taxonomy" id="310781"/>
    <lineage>
        <taxon>Bacteria</taxon>
        <taxon>Bacillati</taxon>
        <taxon>Actinomycetota</taxon>
        <taxon>Actinomycetes</taxon>
        <taxon>Kitasatosporales</taxon>
        <taxon>Streptomycetaceae</taxon>
        <taxon>Actinacidiphila</taxon>
    </lineage>
</organism>
<dbReference type="InterPro" id="IPR027417">
    <property type="entry name" value="P-loop_NTPase"/>
</dbReference>
<keyword evidence="2" id="KW-1185">Reference proteome</keyword>
<dbReference type="RefSeq" id="WP_093787831.1">
    <property type="nucleotide sequence ID" value="NZ_FNIE01000018.1"/>
</dbReference>
<dbReference type="SUPFAM" id="SSF52540">
    <property type="entry name" value="P-loop containing nucleoside triphosphate hydrolases"/>
    <property type="match status" value="1"/>
</dbReference>
<evidence type="ECO:0000313" key="2">
    <source>
        <dbReference type="Proteomes" id="UP000199341"/>
    </source>
</evidence>
<dbReference type="Proteomes" id="UP000199341">
    <property type="component" value="Unassembled WGS sequence"/>
</dbReference>
<evidence type="ECO:0000313" key="1">
    <source>
        <dbReference type="EMBL" id="SDP14447.1"/>
    </source>
</evidence>